<dbReference type="InterPro" id="IPR050266">
    <property type="entry name" value="AB_hydrolase_sf"/>
</dbReference>
<comment type="caution">
    <text evidence="2">The sequence shown here is derived from an EMBL/GenBank/DDBJ whole genome shotgun (WGS) entry which is preliminary data.</text>
</comment>
<dbReference type="InterPro" id="IPR029058">
    <property type="entry name" value="AB_hydrolase_fold"/>
</dbReference>
<protein>
    <recommendedName>
        <fullName evidence="1">AB hydrolase-1 domain-containing protein</fullName>
    </recommendedName>
</protein>
<dbReference type="SUPFAM" id="SSF53474">
    <property type="entry name" value="alpha/beta-Hydrolases"/>
    <property type="match status" value="1"/>
</dbReference>
<gene>
    <name evidence="2" type="ORF">CVT63_05980</name>
</gene>
<dbReference type="InterPro" id="IPR000073">
    <property type="entry name" value="AB_hydrolase_1"/>
</dbReference>
<evidence type="ECO:0000313" key="2">
    <source>
        <dbReference type="EMBL" id="PKQ27822.1"/>
    </source>
</evidence>
<dbReference type="PANTHER" id="PTHR43798">
    <property type="entry name" value="MONOACYLGLYCEROL LIPASE"/>
    <property type="match status" value="1"/>
</dbReference>
<dbReference type="EMBL" id="PHEX01000051">
    <property type="protein sequence ID" value="PKQ27822.1"/>
    <property type="molecule type" value="Genomic_DNA"/>
</dbReference>
<feature type="domain" description="AB hydrolase-1" evidence="1">
    <location>
        <begin position="36"/>
        <end position="281"/>
    </location>
</feature>
<dbReference type="Gene3D" id="3.40.50.1820">
    <property type="entry name" value="alpha/beta hydrolase"/>
    <property type="match status" value="1"/>
</dbReference>
<evidence type="ECO:0000259" key="1">
    <source>
        <dbReference type="Pfam" id="PF00561"/>
    </source>
</evidence>
<sequence>MAGSVNVKYLVKGAVHETKSFDGTIIRYSTRGRGCPIVTANGVATTTNFWHYFEDHFSTMAQVICWDYRGHGRSDVPTNLDSFEVSCHAKDLKAVLDHAGIDRAVLVGFSMGAQVILEFCRDNSDRVLALIPVNGPASKPFEAFSTAPLFEKLYTKLFGHFIEHPGVLKAIAAPLLTSPVMWPAARILEIDRHRCSKLEMDLYFEHIVKMGFPNDLRALLGMARHSAEDVLPLIDAPTLVIAGQKDGMCPMRLVKKIYRKVKGAELFVVPHGTHATLIEAPDLVNFRIETFLRKHALL</sequence>
<dbReference type="GO" id="GO:0016020">
    <property type="term" value="C:membrane"/>
    <property type="evidence" value="ECO:0007669"/>
    <property type="project" value="TreeGrafter"/>
</dbReference>
<reference evidence="2 3" key="1">
    <citation type="journal article" date="2017" name="ISME J.">
        <title>Potential for microbial H2 and metal transformations associated with novel bacteria and archaea in deep terrestrial subsurface sediments.</title>
        <authorList>
            <person name="Hernsdorf A.W."/>
            <person name="Amano Y."/>
            <person name="Miyakawa K."/>
            <person name="Ise K."/>
            <person name="Suzuki Y."/>
            <person name="Anantharaman K."/>
            <person name="Probst A."/>
            <person name="Burstein D."/>
            <person name="Thomas B.C."/>
            <person name="Banfield J.F."/>
        </authorList>
    </citation>
    <scope>NUCLEOTIDE SEQUENCE [LARGE SCALE GENOMIC DNA]</scope>
    <source>
        <strain evidence="2">HGW-Actinobacteria-3</strain>
    </source>
</reference>
<accession>A0A2N3G5C4</accession>
<name>A0A2N3G5C4_9ACTN</name>
<dbReference type="GO" id="GO:0003824">
    <property type="term" value="F:catalytic activity"/>
    <property type="evidence" value="ECO:0007669"/>
    <property type="project" value="UniProtKB-ARBA"/>
</dbReference>
<proteinExistence type="predicted"/>
<dbReference type="Proteomes" id="UP000233654">
    <property type="component" value="Unassembled WGS sequence"/>
</dbReference>
<organism evidence="2 3">
    <name type="scientific">Candidatus Anoxymicrobium japonicum</name>
    <dbReference type="NCBI Taxonomy" id="2013648"/>
    <lineage>
        <taxon>Bacteria</taxon>
        <taxon>Bacillati</taxon>
        <taxon>Actinomycetota</taxon>
        <taxon>Candidatus Geothermincolia</taxon>
        <taxon>Candidatus Geothermincolales</taxon>
        <taxon>Candidatus Anoxymicrobiaceae</taxon>
        <taxon>Candidatus Anoxymicrobium</taxon>
    </lineage>
</organism>
<dbReference type="AlphaFoldDB" id="A0A2N3G5C4"/>
<evidence type="ECO:0000313" key="3">
    <source>
        <dbReference type="Proteomes" id="UP000233654"/>
    </source>
</evidence>
<dbReference type="Pfam" id="PF00561">
    <property type="entry name" value="Abhydrolase_1"/>
    <property type="match status" value="1"/>
</dbReference>
<dbReference type="PANTHER" id="PTHR43798:SF33">
    <property type="entry name" value="HYDROLASE, PUTATIVE (AFU_ORTHOLOGUE AFUA_2G14860)-RELATED"/>
    <property type="match status" value="1"/>
</dbReference>